<dbReference type="Gene3D" id="3.40.50.300">
    <property type="entry name" value="P-loop containing nucleotide triphosphate hydrolases"/>
    <property type="match status" value="1"/>
</dbReference>
<dbReference type="RefSeq" id="WP_184261203.1">
    <property type="nucleotide sequence ID" value="NZ_JACHIO010000040.1"/>
</dbReference>
<evidence type="ECO:0000256" key="1">
    <source>
        <dbReference type="SAM" id="MobiDB-lite"/>
    </source>
</evidence>
<dbReference type="SUPFAM" id="SSF52540">
    <property type="entry name" value="P-loop containing nucleoside triphosphate hydrolases"/>
    <property type="match status" value="1"/>
</dbReference>
<comment type="caution">
    <text evidence="3">The sequence shown here is derived from an EMBL/GenBank/DDBJ whole genome shotgun (WGS) entry which is preliminary data.</text>
</comment>
<dbReference type="Pfam" id="PF01695">
    <property type="entry name" value="IstB_IS21"/>
    <property type="match status" value="1"/>
</dbReference>
<dbReference type="Proteomes" id="UP000584867">
    <property type="component" value="Unassembled WGS sequence"/>
</dbReference>
<dbReference type="InterPro" id="IPR027417">
    <property type="entry name" value="P-loop_NTPase"/>
</dbReference>
<gene>
    <name evidence="3" type="ORF">HDF15_005267</name>
</gene>
<reference evidence="3 4" key="1">
    <citation type="submission" date="2020-08" db="EMBL/GenBank/DDBJ databases">
        <title>Genomic Encyclopedia of Type Strains, Phase IV (KMG-V): Genome sequencing to study the core and pangenomes of soil and plant-associated prokaryotes.</title>
        <authorList>
            <person name="Whitman W."/>
        </authorList>
    </citation>
    <scope>NUCLEOTIDE SEQUENCE [LARGE SCALE GENOMIC DNA]</scope>
    <source>
        <strain evidence="3 4">X5P3</strain>
    </source>
</reference>
<organism evidence="3 4">
    <name type="scientific">Granulicella mallensis</name>
    <dbReference type="NCBI Taxonomy" id="940614"/>
    <lineage>
        <taxon>Bacteria</taxon>
        <taxon>Pseudomonadati</taxon>
        <taxon>Acidobacteriota</taxon>
        <taxon>Terriglobia</taxon>
        <taxon>Terriglobales</taxon>
        <taxon>Acidobacteriaceae</taxon>
        <taxon>Granulicella</taxon>
    </lineage>
</organism>
<accession>A0A7W7ZX35</accession>
<protein>
    <submittedName>
        <fullName evidence="3">DNA replication protein DnaC</fullName>
    </submittedName>
</protein>
<proteinExistence type="predicted"/>
<evidence type="ECO:0000313" key="3">
    <source>
        <dbReference type="EMBL" id="MBB5066881.1"/>
    </source>
</evidence>
<dbReference type="EMBL" id="JACHIO010000040">
    <property type="protein sequence ID" value="MBB5066881.1"/>
    <property type="molecule type" value="Genomic_DNA"/>
</dbReference>
<sequence length="98" mass="10848">MRDAVCTRTLARWSRVELIVIDELGYVPLAEVAAELLFQVVAERAKKAAVIVTTNLPFSEWPQVFTNARLCKAMRSIDSPTRPASSTQVQSLTASEEP</sequence>
<dbReference type="InterPro" id="IPR002611">
    <property type="entry name" value="IstB_ATP-bd"/>
</dbReference>
<evidence type="ECO:0000259" key="2">
    <source>
        <dbReference type="Pfam" id="PF01695"/>
    </source>
</evidence>
<feature type="domain" description="IstB-like ATP-binding" evidence="2">
    <location>
        <begin position="3"/>
        <end position="74"/>
    </location>
</feature>
<evidence type="ECO:0000313" key="4">
    <source>
        <dbReference type="Proteomes" id="UP000584867"/>
    </source>
</evidence>
<dbReference type="AlphaFoldDB" id="A0A7W7ZX35"/>
<feature type="region of interest" description="Disordered" evidence="1">
    <location>
        <begin position="78"/>
        <end position="98"/>
    </location>
</feature>
<name>A0A7W7ZX35_9BACT</name>
<dbReference type="GO" id="GO:0005524">
    <property type="term" value="F:ATP binding"/>
    <property type="evidence" value="ECO:0007669"/>
    <property type="project" value="InterPro"/>
</dbReference>